<dbReference type="OrthoDB" id="20872at2759"/>
<dbReference type="AlphaFoldDB" id="A0A1W2TKS1"/>
<dbReference type="EMBL" id="DF977462">
    <property type="protein sequence ID" value="GAP88880.1"/>
    <property type="molecule type" value="Genomic_DNA"/>
</dbReference>
<protein>
    <submittedName>
        <fullName evidence="2">Putative ankyrin repeat domain-containing protein 52</fullName>
    </submittedName>
</protein>
<reference evidence="2" key="1">
    <citation type="submission" date="2016-03" db="EMBL/GenBank/DDBJ databases">
        <title>Draft genome sequence of Rosellinia necatrix.</title>
        <authorList>
            <person name="Kanematsu S."/>
        </authorList>
    </citation>
    <scope>NUCLEOTIDE SEQUENCE [LARGE SCALE GENOMIC DNA]</scope>
    <source>
        <strain evidence="2">W97</strain>
    </source>
</reference>
<sequence>MESLDRIDDDMEDAVLQDNVHPTIAEHARRCSDLFCMCMMVLEIVPEIVPEIVRDLAIIGDQMARFDIWASNMNVWEPFNVSLDYRLRFSPIVVDLIHQLLDIIINALNSLKPIDQHRRPPSRKREQLPGYDVPEIIDQAAEENIPKIAQIIGGAVTRLYRLSHAIRKSGKAQRVGGREQYRDDIETNDAMAELYLYTERYICLRFPMTPYSLRSALANANAQRFRRMCYRRPHQRRIDLEIERPRRTPVASQLPPPALSTDETTSRETAARFLYARPTTEAPGAEAFLGNQKPTFPPMPPTGKCSYCGVEIHLNNTSTLITWQNHVLRDLEPFVCVSGHCLETEEHRKNPPTFETSKAWISHMRNDHRRVWECRAPSHDPVIFDAETRYHEHCIREHGVPDIHVGSFSDMARRPVPEKVPECPFGDDFRPPARAEASAAFASKALQSHVAAHLAEIALLVLQEPPGGGDGDADDVASG</sequence>
<dbReference type="Proteomes" id="UP000054516">
    <property type="component" value="Unassembled WGS sequence"/>
</dbReference>
<dbReference type="PANTHER" id="PTHR35391">
    <property type="entry name" value="C2H2-TYPE DOMAIN-CONTAINING PROTEIN-RELATED"/>
    <property type="match status" value="1"/>
</dbReference>
<accession>A0A1W2TKS1</accession>
<evidence type="ECO:0000313" key="3">
    <source>
        <dbReference type="Proteomes" id="UP000054516"/>
    </source>
</evidence>
<organism evidence="2">
    <name type="scientific">Rosellinia necatrix</name>
    <name type="common">White root-rot fungus</name>
    <dbReference type="NCBI Taxonomy" id="77044"/>
    <lineage>
        <taxon>Eukaryota</taxon>
        <taxon>Fungi</taxon>
        <taxon>Dikarya</taxon>
        <taxon>Ascomycota</taxon>
        <taxon>Pezizomycotina</taxon>
        <taxon>Sordariomycetes</taxon>
        <taxon>Xylariomycetidae</taxon>
        <taxon>Xylariales</taxon>
        <taxon>Xylariaceae</taxon>
        <taxon>Rosellinia</taxon>
    </lineage>
</organism>
<dbReference type="PANTHER" id="PTHR35391:SF7">
    <property type="entry name" value="C2H2-TYPE DOMAIN-CONTAINING PROTEIN"/>
    <property type="match status" value="1"/>
</dbReference>
<dbReference type="OMA" id="DYRIRAC"/>
<evidence type="ECO:0000313" key="2">
    <source>
        <dbReference type="EMBL" id="GAP88880.1"/>
    </source>
</evidence>
<name>A0A1W2TKS1_ROSNE</name>
<gene>
    <name evidence="2" type="ORF">SAMD00023353_1700570</name>
</gene>
<keyword evidence="3" id="KW-1185">Reference proteome</keyword>
<evidence type="ECO:0000256" key="1">
    <source>
        <dbReference type="SAM" id="MobiDB-lite"/>
    </source>
</evidence>
<dbReference type="STRING" id="77044.A0A1W2TKS1"/>
<feature type="region of interest" description="Disordered" evidence="1">
    <location>
        <begin position="246"/>
        <end position="267"/>
    </location>
</feature>
<proteinExistence type="predicted"/>